<dbReference type="CDD" id="cd03191">
    <property type="entry name" value="GST_C_Zeta"/>
    <property type="match status" value="1"/>
</dbReference>
<dbReference type="InterPro" id="IPR005955">
    <property type="entry name" value="GST_Zeta"/>
</dbReference>
<dbReference type="PANTHER" id="PTHR42673">
    <property type="entry name" value="MALEYLACETOACETATE ISOMERASE"/>
    <property type="match status" value="1"/>
</dbReference>
<accession>A0A8J2ZE15</accession>
<name>A0A8J2ZE15_9PROT</name>
<evidence type="ECO:0000259" key="2">
    <source>
        <dbReference type="PROSITE" id="PS50404"/>
    </source>
</evidence>
<feature type="domain" description="GST N-terminal" evidence="2">
    <location>
        <begin position="1"/>
        <end position="81"/>
    </location>
</feature>
<dbReference type="InterPro" id="IPR036282">
    <property type="entry name" value="Glutathione-S-Trfase_C_sf"/>
</dbReference>
<gene>
    <name evidence="4" type="ORF">GCM10010964_33870</name>
</gene>
<dbReference type="SFLD" id="SFLDG00358">
    <property type="entry name" value="Main_(cytGST)"/>
    <property type="match status" value="1"/>
</dbReference>
<keyword evidence="5" id="KW-1185">Reference proteome</keyword>
<reference evidence="4 5" key="1">
    <citation type="journal article" date="2014" name="Int. J. Syst. Evol. Microbiol.">
        <title>Complete genome sequence of Corynebacterium casei LMG S-19264T (=DSM 44701T), isolated from a smear-ripened cheese.</title>
        <authorList>
            <consortium name="US DOE Joint Genome Institute (JGI-PGF)"/>
            <person name="Walter F."/>
            <person name="Albersmeier A."/>
            <person name="Kalinowski J."/>
            <person name="Ruckert C."/>
        </authorList>
    </citation>
    <scope>NUCLEOTIDE SEQUENCE [LARGE SCALE GENOMIC DNA]</scope>
    <source>
        <strain evidence="4 5">CGMCC 1.16330</strain>
    </source>
</reference>
<evidence type="ECO:0000313" key="5">
    <source>
        <dbReference type="Proteomes" id="UP000597507"/>
    </source>
</evidence>
<sequence length="211" mass="22874">MRLHGYHRSTAAWRVRIALGLKGLSAEPVAVHLRNGEQRSEAFLRLNPQGLVPALELDDGIVLTQSLAICEYLEEIHPDPPLLPRDPVGRARVRAFSLAIAADIHPVQNLKVLNRLRALGHGEEQVNAWARTVIAEGLAACQALLQGERAGPFCFGDQPGLADICLVPQLFNARRFGVDLTPLPRLLAAEAACLTLPAFAAAAPERQPDSE</sequence>
<dbReference type="GO" id="GO:0006559">
    <property type="term" value="P:L-phenylalanine catabolic process"/>
    <property type="evidence" value="ECO:0007669"/>
    <property type="project" value="TreeGrafter"/>
</dbReference>
<keyword evidence="4" id="KW-0413">Isomerase</keyword>
<comment type="caution">
    <text evidence="4">The sequence shown here is derived from an EMBL/GenBank/DDBJ whole genome shotgun (WGS) entry which is preliminary data.</text>
</comment>
<feature type="domain" description="GST C-terminal" evidence="3">
    <location>
        <begin position="86"/>
        <end position="211"/>
    </location>
</feature>
<evidence type="ECO:0000256" key="1">
    <source>
        <dbReference type="ARBA" id="ARBA00010007"/>
    </source>
</evidence>
<dbReference type="FunFam" id="1.20.1050.10:FF:000010">
    <property type="entry name" value="Maleylacetoacetate isomerase isoform 1"/>
    <property type="match status" value="1"/>
</dbReference>
<dbReference type="Gene3D" id="1.20.1050.10">
    <property type="match status" value="1"/>
</dbReference>
<dbReference type="PROSITE" id="PS50405">
    <property type="entry name" value="GST_CTER"/>
    <property type="match status" value="1"/>
</dbReference>
<dbReference type="Pfam" id="PF13410">
    <property type="entry name" value="GST_C_2"/>
    <property type="match status" value="1"/>
</dbReference>
<dbReference type="GO" id="GO:0005737">
    <property type="term" value="C:cytoplasm"/>
    <property type="evidence" value="ECO:0007669"/>
    <property type="project" value="InterPro"/>
</dbReference>
<dbReference type="CDD" id="cd03042">
    <property type="entry name" value="GST_N_Zeta"/>
    <property type="match status" value="1"/>
</dbReference>
<dbReference type="PROSITE" id="PS50404">
    <property type="entry name" value="GST_NTER"/>
    <property type="match status" value="1"/>
</dbReference>
<evidence type="ECO:0000259" key="3">
    <source>
        <dbReference type="PROSITE" id="PS50405"/>
    </source>
</evidence>
<dbReference type="PANTHER" id="PTHR42673:SF4">
    <property type="entry name" value="MALEYLACETOACETATE ISOMERASE"/>
    <property type="match status" value="1"/>
</dbReference>
<comment type="similarity">
    <text evidence="1">Belongs to the GST superfamily. Zeta family.</text>
</comment>
<evidence type="ECO:0000313" key="4">
    <source>
        <dbReference type="EMBL" id="GGG43704.1"/>
    </source>
</evidence>
<proteinExistence type="inferred from homology"/>
<dbReference type="GO" id="GO:0016034">
    <property type="term" value="F:maleylacetoacetate isomerase activity"/>
    <property type="evidence" value="ECO:0007669"/>
    <property type="project" value="TreeGrafter"/>
</dbReference>
<dbReference type="SFLD" id="SFLDS00019">
    <property type="entry name" value="Glutathione_Transferase_(cytos"/>
    <property type="match status" value="1"/>
</dbReference>
<protein>
    <submittedName>
        <fullName evidence="4">Maleylacetoacetate isomerase</fullName>
    </submittedName>
</protein>
<dbReference type="InterPro" id="IPR010987">
    <property type="entry name" value="Glutathione-S-Trfase_C-like"/>
</dbReference>
<dbReference type="SUPFAM" id="SSF52833">
    <property type="entry name" value="Thioredoxin-like"/>
    <property type="match status" value="1"/>
</dbReference>
<dbReference type="Gene3D" id="3.40.30.10">
    <property type="entry name" value="Glutaredoxin"/>
    <property type="match status" value="1"/>
</dbReference>
<dbReference type="InterPro" id="IPR004045">
    <property type="entry name" value="Glutathione_S-Trfase_N"/>
</dbReference>
<organism evidence="4 5">
    <name type="scientific">Caldovatus sediminis</name>
    <dbReference type="NCBI Taxonomy" id="2041189"/>
    <lineage>
        <taxon>Bacteria</taxon>
        <taxon>Pseudomonadati</taxon>
        <taxon>Pseudomonadota</taxon>
        <taxon>Alphaproteobacteria</taxon>
        <taxon>Acetobacterales</taxon>
        <taxon>Roseomonadaceae</taxon>
        <taxon>Caldovatus</taxon>
    </lineage>
</organism>
<dbReference type="EMBL" id="BMKS01000012">
    <property type="protein sequence ID" value="GGG43704.1"/>
    <property type="molecule type" value="Genomic_DNA"/>
</dbReference>
<dbReference type="NCBIfam" id="TIGR01262">
    <property type="entry name" value="maiA"/>
    <property type="match status" value="1"/>
</dbReference>
<dbReference type="InterPro" id="IPR040079">
    <property type="entry name" value="Glutathione_S-Trfase"/>
</dbReference>
<dbReference type="GO" id="GO:0004364">
    <property type="term" value="F:glutathione transferase activity"/>
    <property type="evidence" value="ECO:0007669"/>
    <property type="project" value="TreeGrafter"/>
</dbReference>
<dbReference type="RefSeq" id="WP_188902527.1">
    <property type="nucleotide sequence ID" value="NZ_BMKS01000012.1"/>
</dbReference>
<dbReference type="InterPro" id="IPR036249">
    <property type="entry name" value="Thioredoxin-like_sf"/>
</dbReference>
<dbReference type="AlphaFoldDB" id="A0A8J2ZE15"/>
<dbReference type="Pfam" id="PF13417">
    <property type="entry name" value="GST_N_3"/>
    <property type="match status" value="1"/>
</dbReference>
<dbReference type="Proteomes" id="UP000597507">
    <property type="component" value="Unassembled WGS sequence"/>
</dbReference>
<dbReference type="InterPro" id="IPR034333">
    <property type="entry name" value="GST_Zeta_N"/>
</dbReference>
<dbReference type="GO" id="GO:0006749">
    <property type="term" value="P:glutathione metabolic process"/>
    <property type="evidence" value="ECO:0007669"/>
    <property type="project" value="TreeGrafter"/>
</dbReference>
<dbReference type="SUPFAM" id="SSF47616">
    <property type="entry name" value="GST C-terminal domain-like"/>
    <property type="match status" value="1"/>
</dbReference>
<dbReference type="InterPro" id="IPR034330">
    <property type="entry name" value="GST_Zeta_C"/>
</dbReference>